<feature type="compositionally biased region" description="Acidic residues" evidence="1">
    <location>
        <begin position="13"/>
        <end position="22"/>
    </location>
</feature>
<name>A0A4U0XWT1_9PEZI</name>
<feature type="compositionally biased region" description="Low complexity" evidence="1">
    <location>
        <begin position="92"/>
        <end position="110"/>
    </location>
</feature>
<dbReference type="AlphaFoldDB" id="A0A4U0XWT1"/>
<sequence>MPSERKSAGIASEVEEGEEYENGGDGHVQRGRQHLEDAAAELEGVTALSKKHLKRERVRQRGSDAGIPTQGEGKGDSPAMSSRPLDSATDTPRSAISAAAQSSRAPALPRNTSPPVQGTAETPAIRQAGGIAVRTRALDPAGGLSPTVSASLQAYGGLVTGNDDLYALFPHAEGFDMFTIPMRPKPVEEASTSPFVDFSSHDDVDPDGPDAFEPASPHRASSEISTGYAGGMGLDQHAKPLSNAGWRTYALYQVQFRWKGALEDQLAYDLRPQKPVHKWGVRLLKALANLAAYGEPDEINGLLRMKVWERKQQAENSIINTMDVYAVSSDLERLGRRPQEIRDYDYF</sequence>
<organism evidence="2 3">
    <name type="scientific">Friedmanniomyces simplex</name>
    <dbReference type="NCBI Taxonomy" id="329884"/>
    <lineage>
        <taxon>Eukaryota</taxon>
        <taxon>Fungi</taxon>
        <taxon>Dikarya</taxon>
        <taxon>Ascomycota</taxon>
        <taxon>Pezizomycotina</taxon>
        <taxon>Dothideomycetes</taxon>
        <taxon>Dothideomycetidae</taxon>
        <taxon>Mycosphaerellales</taxon>
        <taxon>Teratosphaeriaceae</taxon>
        <taxon>Friedmanniomyces</taxon>
    </lineage>
</organism>
<dbReference type="EMBL" id="NAJQ01000054">
    <property type="protein sequence ID" value="TKA81287.1"/>
    <property type="molecule type" value="Genomic_DNA"/>
</dbReference>
<dbReference type="Proteomes" id="UP000309340">
    <property type="component" value="Unassembled WGS sequence"/>
</dbReference>
<comment type="caution">
    <text evidence="2">The sequence shown here is derived from an EMBL/GenBank/DDBJ whole genome shotgun (WGS) entry which is preliminary data.</text>
</comment>
<evidence type="ECO:0000256" key="1">
    <source>
        <dbReference type="SAM" id="MobiDB-lite"/>
    </source>
</evidence>
<keyword evidence="3" id="KW-1185">Reference proteome</keyword>
<protein>
    <submittedName>
        <fullName evidence="2">Uncharacterized protein</fullName>
    </submittedName>
</protein>
<reference evidence="2 3" key="1">
    <citation type="submission" date="2017-03" db="EMBL/GenBank/DDBJ databases">
        <title>Genomes of endolithic fungi from Antarctica.</title>
        <authorList>
            <person name="Coleine C."/>
            <person name="Masonjones S."/>
            <person name="Stajich J.E."/>
        </authorList>
    </citation>
    <scope>NUCLEOTIDE SEQUENCE [LARGE SCALE GENOMIC DNA]</scope>
    <source>
        <strain evidence="2 3">CCFEE 5184</strain>
    </source>
</reference>
<proteinExistence type="predicted"/>
<gene>
    <name evidence="2" type="ORF">B0A55_02854</name>
</gene>
<feature type="compositionally biased region" description="Polar residues" evidence="1">
    <location>
        <begin position="111"/>
        <end position="120"/>
    </location>
</feature>
<feature type="compositionally biased region" description="Basic residues" evidence="1">
    <location>
        <begin position="49"/>
        <end position="60"/>
    </location>
</feature>
<feature type="region of interest" description="Disordered" evidence="1">
    <location>
        <begin position="1"/>
        <end position="128"/>
    </location>
</feature>
<accession>A0A4U0XWT1</accession>
<feature type="region of interest" description="Disordered" evidence="1">
    <location>
        <begin position="203"/>
        <end position="227"/>
    </location>
</feature>
<evidence type="ECO:0000313" key="3">
    <source>
        <dbReference type="Proteomes" id="UP000309340"/>
    </source>
</evidence>
<evidence type="ECO:0000313" key="2">
    <source>
        <dbReference type="EMBL" id="TKA81287.1"/>
    </source>
</evidence>